<organism evidence="2 3">
    <name type="scientific">Acanthochromis polyacanthus</name>
    <name type="common">spiny chromis</name>
    <dbReference type="NCBI Taxonomy" id="80966"/>
    <lineage>
        <taxon>Eukaryota</taxon>
        <taxon>Metazoa</taxon>
        <taxon>Chordata</taxon>
        <taxon>Craniata</taxon>
        <taxon>Vertebrata</taxon>
        <taxon>Euteleostomi</taxon>
        <taxon>Actinopterygii</taxon>
        <taxon>Neopterygii</taxon>
        <taxon>Teleostei</taxon>
        <taxon>Neoteleostei</taxon>
        <taxon>Acanthomorphata</taxon>
        <taxon>Ovalentaria</taxon>
        <taxon>Pomacentridae</taxon>
        <taxon>Acanthochromis</taxon>
    </lineage>
</organism>
<sequence>MATNVIVRGQPYSHKELLTWLNETLETSFTKVEQLCTGAAYCQLMDLLFPGSLDFSSVQFQSDDIERASVHNFSLLKTAFSKVGVNRYIPSISPMRWRFGMSLELLQWFKHFFDRNNTGREYRPLEARGGRSLVCAVPGTYQTVRKKQNKKDGLFLFNEATFTLQAKVTQIHFICSYATCI</sequence>
<dbReference type="STRING" id="80966.ENSAPOP00000018616"/>
<accession>A0A3Q1FKR6</accession>
<keyword evidence="3" id="KW-1185">Reference proteome</keyword>
<dbReference type="SUPFAM" id="SSF47576">
    <property type="entry name" value="Calponin-homology domain, CH-domain"/>
    <property type="match status" value="1"/>
</dbReference>
<dbReference type="Gene3D" id="1.10.418.10">
    <property type="entry name" value="Calponin-like domain"/>
    <property type="match status" value="1"/>
</dbReference>
<evidence type="ECO:0000313" key="3">
    <source>
        <dbReference type="Proteomes" id="UP000257200"/>
    </source>
</evidence>
<dbReference type="InterPro" id="IPR027328">
    <property type="entry name" value="MAPRE"/>
</dbReference>
<dbReference type="GO" id="GO:0008017">
    <property type="term" value="F:microtubule binding"/>
    <property type="evidence" value="ECO:0007669"/>
    <property type="project" value="InterPro"/>
</dbReference>
<reference evidence="2" key="1">
    <citation type="submission" date="2025-08" db="UniProtKB">
        <authorList>
            <consortium name="Ensembl"/>
        </authorList>
    </citation>
    <scope>IDENTIFICATION</scope>
</reference>
<dbReference type="AlphaFoldDB" id="A0A3Q1FKR6"/>
<dbReference type="GeneTree" id="ENSGT00490000043329"/>
<reference evidence="2" key="2">
    <citation type="submission" date="2025-09" db="UniProtKB">
        <authorList>
            <consortium name="Ensembl"/>
        </authorList>
    </citation>
    <scope>IDENTIFICATION</scope>
</reference>
<feature type="domain" description="Calponin-homology (CH)" evidence="1">
    <location>
        <begin position="11"/>
        <end position="114"/>
    </location>
</feature>
<dbReference type="InterPro" id="IPR001715">
    <property type="entry name" value="CH_dom"/>
</dbReference>
<dbReference type="PANTHER" id="PTHR10623">
    <property type="entry name" value="MICROTUBULE-ASSOCIATED PROTEIN RP/EB FAMILY MEMBER"/>
    <property type="match status" value="1"/>
</dbReference>
<dbReference type="Pfam" id="PF00307">
    <property type="entry name" value="CH"/>
    <property type="match status" value="1"/>
</dbReference>
<protein>
    <submittedName>
        <fullName evidence="2">Microtubule-associated protein RP/EB family member 3-like</fullName>
    </submittedName>
</protein>
<dbReference type="PROSITE" id="PS50021">
    <property type="entry name" value="CH"/>
    <property type="match status" value="1"/>
</dbReference>
<proteinExistence type="predicted"/>
<dbReference type="InParanoid" id="A0A3Q1FKR6"/>
<evidence type="ECO:0000259" key="1">
    <source>
        <dbReference type="PROSITE" id="PS50021"/>
    </source>
</evidence>
<dbReference type="Ensembl" id="ENSAPOT00000028245.1">
    <property type="protein sequence ID" value="ENSAPOP00000018616.1"/>
    <property type="gene ID" value="ENSAPOG00000021956.1"/>
</dbReference>
<name>A0A3Q1FKR6_9TELE</name>
<dbReference type="InterPro" id="IPR036872">
    <property type="entry name" value="CH_dom_sf"/>
</dbReference>
<evidence type="ECO:0000313" key="2">
    <source>
        <dbReference type="Ensembl" id="ENSAPOP00000018616.1"/>
    </source>
</evidence>
<dbReference type="Proteomes" id="UP000257200">
    <property type="component" value="Unplaced"/>
</dbReference>